<evidence type="ECO:0000256" key="2">
    <source>
        <dbReference type="ARBA" id="ARBA00022603"/>
    </source>
</evidence>
<organism evidence="6 7">
    <name type="scientific">Methanothermococcus okinawensis</name>
    <dbReference type="NCBI Taxonomy" id="155863"/>
    <lineage>
        <taxon>Archaea</taxon>
        <taxon>Methanobacteriati</taxon>
        <taxon>Methanobacteriota</taxon>
        <taxon>Methanomada group</taxon>
        <taxon>Methanococci</taxon>
        <taxon>Methanococcales</taxon>
        <taxon>Methanococcaceae</taxon>
        <taxon>Methanothermococcus</taxon>
    </lineage>
</organism>
<comment type="catalytic activity">
    <reaction evidence="5">
        <text>Co-precorrin-5B + S-adenosyl-L-methionine = Co-precorrin-6A + S-adenosyl-L-homocysteine</text>
        <dbReference type="Rhea" id="RHEA:26285"/>
        <dbReference type="ChEBI" id="CHEBI:57856"/>
        <dbReference type="ChEBI" id="CHEBI:59789"/>
        <dbReference type="ChEBI" id="CHEBI:60063"/>
        <dbReference type="ChEBI" id="CHEBI:60064"/>
        <dbReference type="EC" id="2.1.1.195"/>
    </reaction>
</comment>
<dbReference type="EC" id="2.1.1.195" evidence="5"/>
<comment type="function">
    <text evidence="5">Catalyzes the methylation of C-1 in cobalt-precorrin-5B to form cobalt-precorrin-6A.</text>
</comment>
<dbReference type="HAMAP" id="MF_00787">
    <property type="entry name" value="CbiD"/>
    <property type="match status" value="1"/>
</dbReference>
<evidence type="ECO:0000313" key="6">
    <source>
        <dbReference type="EMBL" id="HIQ32826.1"/>
    </source>
</evidence>
<evidence type="ECO:0000256" key="3">
    <source>
        <dbReference type="ARBA" id="ARBA00022679"/>
    </source>
</evidence>
<dbReference type="EMBL" id="DQVW01000097">
    <property type="protein sequence ID" value="HIQ32826.1"/>
    <property type="molecule type" value="Genomic_DNA"/>
</dbReference>
<comment type="pathway">
    <text evidence="5">Cofactor biosynthesis; adenosylcobalamin biosynthesis; cob(II)yrinate a,c-diamide from sirohydrochlorin (anaerobic route): step 6/10.</text>
</comment>
<gene>
    <name evidence="5 6" type="primary">cbiD</name>
    <name evidence="6" type="ORF">EYH55_05045</name>
</gene>
<dbReference type="SUPFAM" id="SSF111342">
    <property type="entry name" value="CbiD-like"/>
    <property type="match status" value="1"/>
</dbReference>
<dbReference type="Gene3D" id="3.30.2110.10">
    <property type="entry name" value="CbiD-like"/>
    <property type="match status" value="1"/>
</dbReference>
<dbReference type="NCBIfam" id="TIGR00312">
    <property type="entry name" value="cbiD"/>
    <property type="match status" value="1"/>
</dbReference>
<dbReference type="InterPro" id="IPR002748">
    <property type="entry name" value="CbiD"/>
</dbReference>
<dbReference type="Pfam" id="PF01888">
    <property type="entry name" value="CbiD"/>
    <property type="match status" value="1"/>
</dbReference>
<dbReference type="GO" id="GO:0032259">
    <property type="term" value="P:methylation"/>
    <property type="evidence" value="ECO:0007669"/>
    <property type="project" value="UniProtKB-KW"/>
</dbReference>
<keyword evidence="1 5" id="KW-0169">Cobalamin biosynthesis</keyword>
<protein>
    <recommendedName>
        <fullName evidence="5">Cobalt-precorrin-5B C(1)-methyltransferase</fullName>
        <ecNumber evidence="5">2.1.1.195</ecNumber>
    </recommendedName>
    <alternativeName>
        <fullName evidence="5">Cobalt-precorrin-6A synthase</fullName>
    </alternativeName>
</protein>
<sequence>MIYDFRRERKYGYTTGACAAAGAYCGIYYLKKGVKLDYVEIENDRGDILIIPVERVEGDLSSRRARVTVRKFAGEDIDITDGIEVVVDTEIVKWKGGERIRIVGGRGVGIVTKEGLQVKKGDWAINPKPRELIVKNIISLLDEDEGVIVRISIPRGEELAKKTLNPKLGIVGGISILGTTGIVRPMSQEAYRESLLLQLDVALAKNHRILVFTPGNIGTTYGRRLLNVEEDQIVEVSNFWDFMIDKAEEKGVEGILIFGHAGKIVKLAGGIYNTHSKVADGRNEILTAYSSLYIHSKDVLRRILYSNTTEEIIEILRREGVLHRVFNDIAKRVVERARDRWKRIDFSCVIIDMRGNILGSHIGDRFLPLVKKEIFNW</sequence>
<accession>A0A833A7F7</accession>
<evidence type="ECO:0000313" key="7">
    <source>
        <dbReference type="Proteomes" id="UP000623215"/>
    </source>
</evidence>
<evidence type="ECO:0000256" key="1">
    <source>
        <dbReference type="ARBA" id="ARBA00022573"/>
    </source>
</evidence>
<proteinExistence type="inferred from homology"/>
<dbReference type="GO" id="GO:0008168">
    <property type="term" value="F:methyltransferase activity"/>
    <property type="evidence" value="ECO:0007669"/>
    <property type="project" value="UniProtKB-UniRule"/>
</dbReference>
<dbReference type="AlphaFoldDB" id="A0A833A7F7"/>
<reference evidence="6" key="1">
    <citation type="journal article" date="2020" name="ISME J.">
        <title>Gammaproteobacteria mediating utilization of methyl-, sulfur- and petroleum organic compounds in deep ocean hydrothermal plumes.</title>
        <authorList>
            <person name="Zhou Z."/>
            <person name="Liu Y."/>
            <person name="Pan J."/>
            <person name="Cron B.R."/>
            <person name="Toner B.M."/>
            <person name="Anantharaman K."/>
            <person name="Breier J.A."/>
            <person name="Dick G.J."/>
            <person name="Li M."/>
        </authorList>
    </citation>
    <scope>NUCLEOTIDE SEQUENCE</scope>
    <source>
        <strain evidence="6">SZUA-1534</strain>
    </source>
</reference>
<keyword evidence="3 5" id="KW-0808">Transferase</keyword>
<evidence type="ECO:0000256" key="4">
    <source>
        <dbReference type="ARBA" id="ARBA00022691"/>
    </source>
</evidence>
<dbReference type="Proteomes" id="UP000623215">
    <property type="component" value="Unassembled WGS sequence"/>
</dbReference>
<keyword evidence="4 5" id="KW-0949">S-adenosyl-L-methionine</keyword>
<dbReference type="GO" id="GO:0019251">
    <property type="term" value="P:anaerobic cobalamin biosynthetic process"/>
    <property type="evidence" value="ECO:0007669"/>
    <property type="project" value="UniProtKB-UniRule"/>
</dbReference>
<name>A0A833A7F7_9EURY</name>
<dbReference type="UniPathway" id="UPA00148">
    <property type="reaction ID" value="UER00227"/>
</dbReference>
<dbReference type="PIRSF" id="PIRSF026782">
    <property type="entry name" value="CbiD"/>
    <property type="match status" value="1"/>
</dbReference>
<evidence type="ECO:0000256" key="5">
    <source>
        <dbReference type="HAMAP-Rule" id="MF_00787"/>
    </source>
</evidence>
<keyword evidence="2 5" id="KW-0489">Methyltransferase</keyword>
<dbReference type="PANTHER" id="PTHR35863:SF1">
    <property type="entry name" value="COBALT-PRECORRIN-5B C(1)-METHYLTRANSFERASE"/>
    <property type="match status" value="1"/>
</dbReference>
<dbReference type="PANTHER" id="PTHR35863">
    <property type="entry name" value="COBALT-PRECORRIN-5B C(1)-METHYLTRANSFERASE"/>
    <property type="match status" value="1"/>
</dbReference>
<comment type="caution">
    <text evidence="6">The sequence shown here is derived from an EMBL/GenBank/DDBJ whole genome shotgun (WGS) entry which is preliminary data.</text>
</comment>
<dbReference type="InterPro" id="IPR036074">
    <property type="entry name" value="CbiD_sf"/>
</dbReference>
<comment type="similarity">
    <text evidence="5">Belongs to the CbiD family.</text>
</comment>